<reference evidence="5" key="1">
    <citation type="journal article" date="2019" name="Int. J. Syst. Evol. Microbiol.">
        <title>The Global Catalogue of Microorganisms (GCM) 10K type strain sequencing project: providing services to taxonomists for standard genome sequencing and annotation.</title>
        <authorList>
            <consortium name="The Broad Institute Genomics Platform"/>
            <consortium name="The Broad Institute Genome Sequencing Center for Infectious Disease"/>
            <person name="Wu L."/>
            <person name="Ma J."/>
        </authorList>
    </citation>
    <scope>NUCLEOTIDE SEQUENCE [LARGE SCALE GENOMIC DNA]</scope>
    <source>
        <strain evidence="5">KCTC 52274</strain>
    </source>
</reference>
<keyword evidence="1 2" id="KW-0732">Signal</keyword>
<dbReference type="Pfam" id="PF17957">
    <property type="entry name" value="Big_7"/>
    <property type="match status" value="3"/>
</dbReference>
<dbReference type="EMBL" id="JBHULE010000019">
    <property type="protein sequence ID" value="MFD2563896.1"/>
    <property type="molecule type" value="Genomic_DNA"/>
</dbReference>
<comment type="caution">
    <text evidence="4">The sequence shown here is derived from an EMBL/GenBank/DDBJ whole genome shotgun (WGS) entry which is preliminary data.</text>
</comment>
<feature type="chain" id="PRO_5047305928" evidence="2">
    <location>
        <begin position="30"/>
        <end position="986"/>
    </location>
</feature>
<feature type="signal peptide" evidence="2">
    <location>
        <begin position="1"/>
        <end position="29"/>
    </location>
</feature>
<feature type="domain" description="Secretion system C-terminal sorting" evidence="3">
    <location>
        <begin position="915"/>
        <end position="977"/>
    </location>
</feature>
<evidence type="ECO:0000259" key="3">
    <source>
        <dbReference type="Pfam" id="PF18962"/>
    </source>
</evidence>
<evidence type="ECO:0000313" key="5">
    <source>
        <dbReference type="Proteomes" id="UP001597319"/>
    </source>
</evidence>
<sequence length="986" mass="109103">MKTTKTLQTKRILKSLLILLFLTLNFSFAQQVKLESHQKMNMNGLHFWYSDPSKPVALFNRNITPKGDCIKVVNGYVFFTWYKGGMQDRNLMLSRRKIGSNNWVTIQFPDKNTLYSGTYQGVNYANSPGGNSHRTTSVGVSEKDGTIHLAYDTHAGELNFRMSKKNIAFGPDSEFKLSNFNPRTNYLRSDEVINSFTYPNFSMNDAGELMLNYRIGGTRRGNLMMAYYNGNTWSKSYKIINGRDPNPTFNLYGGLKYQYGKMYLGGSLRIQNNPIEFNQGFYFAEGGQRGNENWMAIDNKSNPIPLTSMNDYKVAEPLPNNSNGMTSAPSFAVTESGAVHFANRVSGQGTVHYYKSAGSNTFKKGNNGTRVSFAAGGRVYGVEMSGGNIRVRSTPENASNWRTDYVYDAQETFDIMEHAYYEGKIYIVANEKKETDKRPLHHIVIDLGFTPVSNQGPLVSFKNPVDDLTVDEGYDLSVEVDASDPDGSVSNVKLYIDNELIRQENGAPYEWGQDSSPNPDELNGRTQGTYIVKAIATDNKGKTAEKSFTLTVRGNIPDNQPPLVSFASPTGNTSIPEGYTNFEVTVNASDNDGSISDVKLYVDENLIRQENLAPYEWGIGNNSAELLGLSVGQHTIKAEATDNEGAKTSKTFILSVTGENNNQAPQISFANPSGNITVQEGYDLVVRANASDPDGSISNVKLYINNELIRQEILAPYEWGHDGSPNPQEVNGRSVGVYTFKAVATDDKGLQTEAKFTLTVQNSDTGGGNDCSFGTPVNNGIPAMDKVTYSNVYILGNGGPSLSNFRKLTINWDPQYNGLYQFAFNTSNGSPNWYVDFKNTMTFQLRNANPEVTLNNTGFAGLDGSYWVTRNGDDFVMVSKTKDFTLYFSNSSQPASCSDRSNEAEVTKERNIIAFPNPVNDNILNVSGLKNGLTTIEIADMFGKVIYHQTETSNSAQINLSNLSTGSYILIVKSLKSRKAMLFTKQ</sequence>
<dbReference type="NCBIfam" id="TIGR04183">
    <property type="entry name" value="Por_Secre_tail"/>
    <property type="match status" value="1"/>
</dbReference>
<organism evidence="4 5">
    <name type="scientific">Aquimarina rubra</name>
    <dbReference type="NCBI Taxonomy" id="1920033"/>
    <lineage>
        <taxon>Bacteria</taxon>
        <taxon>Pseudomonadati</taxon>
        <taxon>Bacteroidota</taxon>
        <taxon>Flavobacteriia</taxon>
        <taxon>Flavobacteriales</taxon>
        <taxon>Flavobacteriaceae</taxon>
        <taxon>Aquimarina</taxon>
    </lineage>
</organism>
<evidence type="ECO:0000256" key="2">
    <source>
        <dbReference type="SAM" id="SignalP"/>
    </source>
</evidence>
<dbReference type="RefSeq" id="WP_378293699.1">
    <property type="nucleotide sequence ID" value="NZ_JBHULE010000019.1"/>
</dbReference>
<gene>
    <name evidence="4" type="ORF">ACFSR1_14545</name>
</gene>
<dbReference type="InterPro" id="IPR013783">
    <property type="entry name" value="Ig-like_fold"/>
</dbReference>
<accession>A0ABW5LHY8</accession>
<dbReference type="InterPro" id="IPR026444">
    <property type="entry name" value="Secre_tail"/>
</dbReference>
<dbReference type="Pfam" id="PF18962">
    <property type="entry name" value="Por_Secre_tail"/>
    <property type="match status" value="1"/>
</dbReference>
<dbReference type="Gene3D" id="2.60.40.10">
    <property type="entry name" value="Immunoglobulins"/>
    <property type="match status" value="3"/>
</dbReference>
<dbReference type="Pfam" id="PF15892">
    <property type="entry name" value="BNR_4"/>
    <property type="match status" value="1"/>
</dbReference>
<evidence type="ECO:0000313" key="4">
    <source>
        <dbReference type="EMBL" id="MFD2563896.1"/>
    </source>
</evidence>
<keyword evidence="5" id="KW-1185">Reference proteome</keyword>
<evidence type="ECO:0000256" key="1">
    <source>
        <dbReference type="ARBA" id="ARBA00022729"/>
    </source>
</evidence>
<dbReference type="Proteomes" id="UP001597319">
    <property type="component" value="Unassembled WGS sequence"/>
</dbReference>
<protein>
    <submittedName>
        <fullName evidence="4">Ig-like domain-containing protein</fullName>
    </submittedName>
</protein>
<proteinExistence type="predicted"/>
<name>A0ABW5LHY8_9FLAO</name>